<dbReference type="NCBIfam" id="TIGR00043">
    <property type="entry name" value="rRNA maturation RNase YbeY"/>
    <property type="match status" value="1"/>
</dbReference>
<sequence>MAVLVSNLQEEITVDEQLIKIVEDVVTESIKSEGYSSEAEVSLIFVDDDYIQSLNAEYRGLDKPTDVLSFALNEGEEMPEEEEAEDLLGDIVISLPTARRQAEEYAHSFQREVAYLTAHGSLHLLGYDHQTDEDRQVMREKEEGILGRLGITR</sequence>
<evidence type="ECO:0000256" key="4">
    <source>
        <dbReference type="ARBA" id="ARBA00022722"/>
    </source>
</evidence>
<dbReference type="PANTHER" id="PTHR46986">
    <property type="entry name" value="ENDORIBONUCLEASE YBEY, CHLOROPLASTIC"/>
    <property type="match status" value="1"/>
</dbReference>
<evidence type="ECO:0000313" key="10">
    <source>
        <dbReference type="EMBL" id="SHK79713.1"/>
    </source>
</evidence>
<keyword evidence="8 9" id="KW-0862">Zinc</keyword>
<dbReference type="GO" id="GO:0008270">
    <property type="term" value="F:zinc ion binding"/>
    <property type="evidence" value="ECO:0007669"/>
    <property type="project" value="UniProtKB-UniRule"/>
</dbReference>
<dbReference type="GO" id="GO:0005737">
    <property type="term" value="C:cytoplasm"/>
    <property type="evidence" value="ECO:0007669"/>
    <property type="project" value="UniProtKB-SubCell"/>
</dbReference>
<keyword evidence="6 9" id="KW-0255">Endonuclease</keyword>
<dbReference type="InterPro" id="IPR002036">
    <property type="entry name" value="YbeY"/>
</dbReference>
<feature type="binding site" evidence="9">
    <location>
        <position position="123"/>
    </location>
    <ligand>
        <name>Zn(2+)</name>
        <dbReference type="ChEBI" id="CHEBI:29105"/>
        <note>catalytic</note>
    </ligand>
</feature>
<dbReference type="PROSITE" id="PS01306">
    <property type="entry name" value="UPF0054"/>
    <property type="match status" value="1"/>
</dbReference>
<dbReference type="InterPro" id="IPR020549">
    <property type="entry name" value="YbeY_CS"/>
</dbReference>
<dbReference type="GO" id="GO:0006364">
    <property type="term" value="P:rRNA processing"/>
    <property type="evidence" value="ECO:0007669"/>
    <property type="project" value="UniProtKB-UniRule"/>
</dbReference>
<dbReference type="PANTHER" id="PTHR46986:SF1">
    <property type="entry name" value="ENDORIBONUCLEASE YBEY, CHLOROPLASTIC"/>
    <property type="match status" value="1"/>
</dbReference>
<dbReference type="OrthoDB" id="9807740at2"/>
<evidence type="ECO:0000256" key="5">
    <source>
        <dbReference type="ARBA" id="ARBA00022723"/>
    </source>
</evidence>
<dbReference type="EMBL" id="FRAR01000024">
    <property type="protein sequence ID" value="SHK79713.1"/>
    <property type="molecule type" value="Genomic_DNA"/>
</dbReference>
<dbReference type="Gene3D" id="3.40.390.30">
    <property type="entry name" value="Metalloproteases ('zincins'), catalytic domain"/>
    <property type="match status" value="1"/>
</dbReference>
<gene>
    <name evidence="9" type="primary">ybeY</name>
    <name evidence="10" type="ORF">SAMN02745123_03155</name>
</gene>
<dbReference type="GO" id="GO:0004521">
    <property type="term" value="F:RNA endonuclease activity"/>
    <property type="evidence" value="ECO:0007669"/>
    <property type="project" value="UniProtKB-UniRule"/>
</dbReference>
<comment type="cofactor">
    <cofactor evidence="9">
        <name>Zn(2+)</name>
        <dbReference type="ChEBI" id="CHEBI:29105"/>
    </cofactor>
    <text evidence="9">Binds 1 zinc ion.</text>
</comment>
<keyword evidence="9" id="KW-0963">Cytoplasm</keyword>
<dbReference type="Pfam" id="PF02130">
    <property type="entry name" value="YbeY"/>
    <property type="match status" value="1"/>
</dbReference>
<evidence type="ECO:0000256" key="2">
    <source>
        <dbReference type="ARBA" id="ARBA00022517"/>
    </source>
</evidence>
<evidence type="ECO:0000256" key="1">
    <source>
        <dbReference type="ARBA" id="ARBA00010875"/>
    </source>
</evidence>
<organism evidence="10 11">
    <name type="scientific">Desulforamulus aeronauticus DSM 10349</name>
    <dbReference type="NCBI Taxonomy" id="1121421"/>
    <lineage>
        <taxon>Bacteria</taxon>
        <taxon>Bacillati</taxon>
        <taxon>Bacillota</taxon>
        <taxon>Clostridia</taxon>
        <taxon>Eubacteriales</taxon>
        <taxon>Peptococcaceae</taxon>
        <taxon>Desulforamulus</taxon>
    </lineage>
</organism>
<dbReference type="SUPFAM" id="SSF55486">
    <property type="entry name" value="Metalloproteases ('zincins'), catalytic domain"/>
    <property type="match status" value="1"/>
</dbReference>
<feature type="binding site" evidence="9">
    <location>
        <position position="129"/>
    </location>
    <ligand>
        <name>Zn(2+)</name>
        <dbReference type="ChEBI" id="CHEBI:29105"/>
        <note>catalytic</note>
    </ligand>
</feature>
<proteinExistence type="inferred from homology"/>
<keyword evidence="2 9" id="KW-0690">Ribosome biogenesis</keyword>
<evidence type="ECO:0000256" key="7">
    <source>
        <dbReference type="ARBA" id="ARBA00022801"/>
    </source>
</evidence>
<comment type="similarity">
    <text evidence="1 9">Belongs to the endoribonuclease YbeY family.</text>
</comment>
<keyword evidence="11" id="KW-1185">Reference proteome</keyword>
<evidence type="ECO:0000256" key="9">
    <source>
        <dbReference type="HAMAP-Rule" id="MF_00009"/>
    </source>
</evidence>
<name>A0A1M6VDV8_9FIRM</name>
<comment type="subcellular location">
    <subcellularLocation>
        <location evidence="9">Cytoplasm</location>
    </subcellularLocation>
</comment>
<evidence type="ECO:0000256" key="8">
    <source>
        <dbReference type="ARBA" id="ARBA00022833"/>
    </source>
</evidence>
<keyword evidence="5 9" id="KW-0479">Metal-binding</keyword>
<reference evidence="11" key="1">
    <citation type="submission" date="2016-11" db="EMBL/GenBank/DDBJ databases">
        <authorList>
            <person name="Varghese N."/>
            <person name="Submissions S."/>
        </authorList>
    </citation>
    <scope>NUCLEOTIDE SEQUENCE [LARGE SCALE GENOMIC DNA]</scope>
    <source>
        <strain evidence="11">DSM 10349</strain>
    </source>
</reference>
<dbReference type="InterPro" id="IPR023091">
    <property type="entry name" value="MetalPrtase_cat_dom_sf_prd"/>
</dbReference>
<dbReference type="GO" id="GO:0004222">
    <property type="term" value="F:metalloendopeptidase activity"/>
    <property type="evidence" value="ECO:0007669"/>
    <property type="project" value="InterPro"/>
</dbReference>
<feature type="binding site" evidence="9">
    <location>
        <position position="119"/>
    </location>
    <ligand>
        <name>Zn(2+)</name>
        <dbReference type="ChEBI" id="CHEBI:29105"/>
        <note>catalytic</note>
    </ligand>
</feature>
<accession>A0A1M6VDV8</accession>
<keyword evidence="4 9" id="KW-0540">Nuclease</keyword>
<dbReference type="AlphaFoldDB" id="A0A1M6VDV8"/>
<dbReference type="HAMAP" id="MF_00009">
    <property type="entry name" value="Endoribonucl_YbeY"/>
    <property type="match status" value="1"/>
</dbReference>
<keyword evidence="7 9" id="KW-0378">Hydrolase</keyword>
<comment type="function">
    <text evidence="9">Single strand-specific metallo-endoribonuclease involved in late-stage 70S ribosome quality control and in maturation of the 3' terminus of the 16S rRNA.</text>
</comment>
<evidence type="ECO:0000256" key="3">
    <source>
        <dbReference type="ARBA" id="ARBA00022552"/>
    </source>
</evidence>
<dbReference type="STRING" id="1121421.SAMN02745123_03155"/>
<keyword evidence="3 9" id="KW-0698">rRNA processing</keyword>
<dbReference type="Proteomes" id="UP000183997">
    <property type="component" value="Unassembled WGS sequence"/>
</dbReference>
<evidence type="ECO:0000313" key="11">
    <source>
        <dbReference type="Proteomes" id="UP000183997"/>
    </source>
</evidence>
<evidence type="ECO:0000256" key="6">
    <source>
        <dbReference type="ARBA" id="ARBA00022759"/>
    </source>
</evidence>
<protein>
    <recommendedName>
        <fullName evidence="9">Endoribonuclease YbeY</fullName>
        <ecNumber evidence="9">3.1.-.-</ecNumber>
    </recommendedName>
</protein>
<dbReference type="EC" id="3.1.-.-" evidence="9"/>
<dbReference type="RefSeq" id="WP_072916270.1">
    <property type="nucleotide sequence ID" value="NZ_FRAR01000024.1"/>
</dbReference>